<keyword evidence="3" id="KW-1185">Reference proteome</keyword>
<dbReference type="AlphaFoldDB" id="A0A6B0VIW4"/>
<evidence type="ECO:0000313" key="2">
    <source>
        <dbReference type="EMBL" id="MXV61037.1"/>
    </source>
</evidence>
<feature type="compositionally biased region" description="Polar residues" evidence="1">
    <location>
        <begin position="290"/>
        <end position="300"/>
    </location>
</feature>
<dbReference type="OrthoDB" id="205583at2157"/>
<dbReference type="RefSeq" id="WP_160062557.1">
    <property type="nucleotide sequence ID" value="NZ_WUYX01000013.1"/>
</dbReference>
<evidence type="ECO:0000256" key="1">
    <source>
        <dbReference type="SAM" id="MobiDB-lite"/>
    </source>
</evidence>
<feature type="region of interest" description="Disordered" evidence="1">
    <location>
        <begin position="61"/>
        <end position="82"/>
    </location>
</feature>
<feature type="compositionally biased region" description="Polar residues" evidence="1">
    <location>
        <begin position="247"/>
        <end position="257"/>
    </location>
</feature>
<feature type="compositionally biased region" description="Acidic residues" evidence="1">
    <location>
        <begin position="119"/>
        <end position="154"/>
    </location>
</feature>
<accession>A0A6B0VIW4</accession>
<feature type="compositionally biased region" description="Basic and acidic residues" evidence="1">
    <location>
        <begin position="1"/>
        <end position="10"/>
    </location>
</feature>
<organism evidence="2 3">
    <name type="scientific">Natronorubrum halalkaliphilum</name>
    <dbReference type="NCBI Taxonomy" id="2691917"/>
    <lineage>
        <taxon>Archaea</taxon>
        <taxon>Methanobacteriati</taxon>
        <taxon>Methanobacteriota</taxon>
        <taxon>Stenosarchaea group</taxon>
        <taxon>Halobacteria</taxon>
        <taxon>Halobacteriales</taxon>
        <taxon>Natrialbaceae</taxon>
        <taxon>Natronorubrum</taxon>
    </lineage>
</organism>
<evidence type="ECO:0000313" key="3">
    <source>
        <dbReference type="Proteomes" id="UP000434101"/>
    </source>
</evidence>
<proteinExistence type="predicted"/>
<feature type="compositionally biased region" description="Acidic residues" evidence="1">
    <location>
        <begin position="167"/>
        <end position="176"/>
    </location>
</feature>
<feature type="compositionally biased region" description="Acidic residues" evidence="1">
    <location>
        <begin position="27"/>
        <end position="38"/>
    </location>
</feature>
<dbReference type="EMBL" id="WUYX01000013">
    <property type="protein sequence ID" value="MXV61037.1"/>
    <property type="molecule type" value="Genomic_DNA"/>
</dbReference>
<feature type="compositionally biased region" description="Acidic residues" evidence="1">
    <location>
        <begin position="260"/>
        <end position="278"/>
    </location>
</feature>
<sequence length="325" mass="33627">MSQDLHERVSEILNDAETASGSMITDENGESDETDLLETADRASDLLDSAEPDALLEAVGLDELPDGSEPDSIPAAIARGDPEQVEELQRLLRLANLADGDEDGALEGAAGAIRQSIADSEERDEDEAAAEDETPAEESGETEGEDDTDEESESDGSVVRDAIESVTADETDESESENGGARAAVESVAEGVSEASGLDDAFGGDDDDGAETDADDESDGDLGEQLRSAMESTVSDVGDDLGGLQERLQSASASSVGGETESDDEAEAEAEADEDDGLIDSGLGSDQDRGTASGSGTRHSTMAPPPSERADMKGTARHSTMPDKH</sequence>
<name>A0A6B0VIW4_9EURY</name>
<feature type="compositionally biased region" description="Acidic residues" evidence="1">
    <location>
        <begin position="202"/>
        <end position="222"/>
    </location>
</feature>
<dbReference type="Proteomes" id="UP000434101">
    <property type="component" value="Unassembled WGS sequence"/>
</dbReference>
<feature type="region of interest" description="Disordered" evidence="1">
    <location>
        <begin position="1"/>
        <end position="44"/>
    </location>
</feature>
<gene>
    <name evidence="2" type="ORF">GS429_02975</name>
</gene>
<protein>
    <submittedName>
        <fullName evidence="2">Uncharacterized protein</fullName>
    </submittedName>
</protein>
<feature type="region of interest" description="Disordered" evidence="1">
    <location>
        <begin position="102"/>
        <end position="325"/>
    </location>
</feature>
<reference evidence="2 3" key="1">
    <citation type="submission" date="2020-01" db="EMBL/GenBank/DDBJ databases">
        <title>Natronorubrum sp. JWXQ-INN 674 isolated from Inner Mongolia Autonomous Region of China.</title>
        <authorList>
            <person name="Xue Q."/>
        </authorList>
    </citation>
    <scope>NUCLEOTIDE SEQUENCE [LARGE SCALE GENOMIC DNA]</scope>
    <source>
        <strain evidence="2 3">JWXQ-INN-674</strain>
    </source>
</reference>
<comment type="caution">
    <text evidence="2">The sequence shown here is derived from an EMBL/GenBank/DDBJ whole genome shotgun (WGS) entry which is preliminary data.</text>
</comment>
<feature type="compositionally biased region" description="Basic and acidic residues" evidence="1">
    <location>
        <begin position="308"/>
        <end position="325"/>
    </location>
</feature>